<dbReference type="RefSeq" id="WP_308983305.1">
    <property type="nucleotide sequence ID" value="NZ_JARXIC010000001.1"/>
</dbReference>
<feature type="domain" description="ABC transporter" evidence="4">
    <location>
        <begin position="20"/>
        <end position="250"/>
    </location>
</feature>
<reference evidence="5 6" key="1">
    <citation type="submission" date="2023-04" db="EMBL/GenBank/DDBJ databases">
        <title>A novel bacteria isolated from coastal sediment.</title>
        <authorList>
            <person name="Liu X.-J."/>
            <person name="Du Z.-J."/>
        </authorList>
    </citation>
    <scope>NUCLEOTIDE SEQUENCE [LARGE SCALE GENOMIC DNA]</scope>
    <source>
        <strain evidence="5 6">SDUM461004</strain>
    </source>
</reference>
<evidence type="ECO:0000313" key="5">
    <source>
        <dbReference type="EMBL" id="MDQ8192795.1"/>
    </source>
</evidence>
<organism evidence="5 6">
    <name type="scientific">Thalassobacterium sedimentorum</name>
    <dbReference type="NCBI Taxonomy" id="3041258"/>
    <lineage>
        <taxon>Bacteria</taxon>
        <taxon>Pseudomonadati</taxon>
        <taxon>Verrucomicrobiota</taxon>
        <taxon>Opitutia</taxon>
        <taxon>Puniceicoccales</taxon>
        <taxon>Coraliomargaritaceae</taxon>
        <taxon>Thalassobacterium</taxon>
    </lineage>
</organism>
<dbReference type="InterPro" id="IPR003439">
    <property type="entry name" value="ABC_transporter-like_ATP-bd"/>
</dbReference>
<name>A0ABU1ADR6_9BACT</name>
<dbReference type="EMBL" id="JARXIC010000001">
    <property type="protein sequence ID" value="MDQ8192795.1"/>
    <property type="molecule type" value="Genomic_DNA"/>
</dbReference>
<evidence type="ECO:0000313" key="6">
    <source>
        <dbReference type="Proteomes" id="UP001243717"/>
    </source>
</evidence>
<protein>
    <submittedName>
        <fullName evidence="5">ABC transporter ATP-binding protein</fullName>
    </submittedName>
</protein>
<dbReference type="SUPFAM" id="SSF52540">
    <property type="entry name" value="P-loop containing nucleoside triphosphate hydrolases"/>
    <property type="match status" value="1"/>
</dbReference>
<keyword evidence="6" id="KW-1185">Reference proteome</keyword>
<dbReference type="PANTHER" id="PTHR42734">
    <property type="entry name" value="METAL TRANSPORT SYSTEM ATP-BINDING PROTEIN TM_0124-RELATED"/>
    <property type="match status" value="1"/>
</dbReference>
<evidence type="ECO:0000256" key="2">
    <source>
        <dbReference type="ARBA" id="ARBA00022741"/>
    </source>
</evidence>
<dbReference type="Proteomes" id="UP001243717">
    <property type="component" value="Unassembled WGS sequence"/>
</dbReference>
<dbReference type="Pfam" id="PF00005">
    <property type="entry name" value="ABC_tran"/>
    <property type="match status" value="1"/>
</dbReference>
<keyword evidence="2" id="KW-0547">Nucleotide-binding</keyword>
<dbReference type="CDD" id="cd03235">
    <property type="entry name" value="ABC_Metallic_Cations"/>
    <property type="match status" value="1"/>
</dbReference>
<dbReference type="PROSITE" id="PS50893">
    <property type="entry name" value="ABC_TRANSPORTER_2"/>
    <property type="match status" value="1"/>
</dbReference>
<sequence length="267" mass="28895">MSDSAHSNCECQAHAGEPVVCFEGVSFSYGHNLIIDDADFDIYQGESVCVIGPNGGGKSTLLKLMLGLLVPDRGEIRLFGEPAQLGRTRVGYVPQQIEFDPLFPVSALDVALMGRLSRGSFGFVSKSDRAMAQDALAKMGLADQAKAPFASLSGGQRQAVLIARALVAQTELLLLDEPTAHVDVAAEERLMYSLKKLGGELTVITVSHDLAFVSRSVPKVVCVNRCVHVHPTAKLTEARIREIYGHEVRMVQHDHEHLDSHGGHHHG</sequence>
<dbReference type="Gene3D" id="3.40.50.300">
    <property type="entry name" value="P-loop containing nucleotide triphosphate hydrolases"/>
    <property type="match status" value="1"/>
</dbReference>
<gene>
    <name evidence="5" type="ORF">QEH59_00060</name>
</gene>
<dbReference type="PROSITE" id="PS00211">
    <property type="entry name" value="ABC_TRANSPORTER_1"/>
    <property type="match status" value="1"/>
</dbReference>
<dbReference type="InterPro" id="IPR003593">
    <property type="entry name" value="AAA+_ATPase"/>
</dbReference>
<keyword evidence="3 5" id="KW-0067">ATP-binding</keyword>
<proteinExistence type="predicted"/>
<dbReference type="InterPro" id="IPR017871">
    <property type="entry name" value="ABC_transporter-like_CS"/>
</dbReference>
<dbReference type="InterPro" id="IPR050153">
    <property type="entry name" value="Metal_Ion_Import_ABC"/>
</dbReference>
<comment type="caution">
    <text evidence="5">The sequence shown here is derived from an EMBL/GenBank/DDBJ whole genome shotgun (WGS) entry which is preliminary data.</text>
</comment>
<evidence type="ECO:0000256" key="3">
    <source>
        <dbReference type="ARBA" id="ARBA00022840"/>
    </source>
</evidence>
<dbReference type="GO" id="GO:0005524">
    <property type="term" value="F:ATP binding"/>
    <property type="evidence" value="ECO:0007669"/>
    <property type="project" value="UniProtKB-KW"/>
</dbReference>
<dbReference type="InterPro" id="IPR027417">
    <property type="entry name" value="P-loop_NTPase"/>
</dbReference>
<evidence type="ECO:0000256" key="1">
    <source>
        <dbReference type="ARBA" id="ARBA00022448"/>
    </source>
</evidence>
<evidence type="ECO:0000259" key="4">
    <source>
        <dbReference type="PROSITE" id="PS50893"/>
    </source>
</evidence>
<dbReference type="SMART" id="SM00382">
    <property type="entry name" value="AAA"/>
    <property type="match status" value="1"/>
</dbReference>
<keyword evidence="1" id="KW-0813">Transport</keyword>
<accession>A0ABU1ADR6</accession>